<comment type="subcellular location">
    <subcellularLocation>
        <location evidence="1">Cell membrane</location>
        <topology evidence="1">Multi-pass membrane protein</topology>
    </subcellularLocation>
    <subcellularLocation>
        <location evidence="8">Membrane</location>
        <topology evidence="8">Multi-pass membrane protein</topology>
    </subcellularLocation>
</comment>
<dbReference type="EMBL" id="OY726397">
    <property type="protein sequence ID" value="CAJ1498501.1"/>
    <property type="molecule type" value="Genomic_DNA"/>
</dbReference>
<reference evidence="9 10" key="1">
    <citation type="submission" date="2023-08" db="EMBL/GenBank/DDBJ databases">
        <authorList>
            <person name="Folkvardsen B D."/>
            <person name="Norman A."/>
        </authorList>
    </citation>
    <scope>NUCLEOTIDE SEQUENCE [LARGE SCALE GENOMIC DNA]</scope>
    <source>
        <strain evidence="9 10">Mu0053</strain>
    </source>
</reference>
<proteinExistence type="inferred from homology"/>
<evidence type="ECO:0000256" key="7">
    <source>
        <dbReference type="ARBA" id="ARBA00023136"/>
    </source>
</evidence>
<evidence type="ECO:0000256" key="8">
    <source>
        <dbReference type="RuleBase" id="RU362010"/>
    </source>
</evidence>
<comment type="function">
    <text evidence="8">Mediates influx of magnesium ions.</text>
</comment>
<protein>
    <recommendedName>
        <fullName evidence="8">Magnesium transport protein CorA</fullName>
    </recommendedName>
</protein>
<dbReference type="SUPFAM" id="SSF144083">
    <property type="entry name" value="Magnesium transport protein CorA, transmembrane region"/>
    <property type="match status" value="1"/>
</dbReference>
<feature type="transmembrane region" description="Helical" evidence="8">
    <location>
        <begin position="338"/>
        <end position="358"/>
    </location>
</feature>
<keyword evidence="5 8" id="KW-0812">Transmembrane</keyword>
<dbReference type="InterPro" id="IPR045861">
    <property type="entry name" value="CorA_cytoplasmic_dom"/>
</dbReference>
<comment type="similarity">
    <text evidence="2 8">Belongs to the CorA metal ion transporter (MIT) (TC 1.A.35) family.</text>
</comment>
<evidence type="ECO:0000256" key="6">
    <source>
        <dbReference type="ARBA" id="ARBA00022989"/>
    </source>
</evidence>
<dbReference type="RefSeq" id="WP_308481440.1">
    <property type="nucleotide sequence ID" value="NZ_OY726397.1"/>
</dbReference>
<evidence type="ECO:0000256" key="3">
    <source>
        <dbReference type="ARBA" id="ARBA00022448"/>
    </source>
</evidence>
<evidence type="ECO:0000313" key="9">
    <source>
        <dbReference type="EMBL" id="CAJ1498501.1"/>
    </source>
</evidence>
<organism evidence="9 10">
    <name type="scientific">[Mycobacterium] burgundiense</name>
    <dbReference type="NCBI Taxonomy" id="3064286"/>
    <lineage>
        <taxon>Bacteria</taxon>
        <taxon>Bacillati</taxon>
        <taxon>Actinomycetota</taxon>
        <taxon>Actinomycetes</taxon>
        <taxon>Mycobacteriales</taxon>
        <taxon>Mycobacteriaceae</taxon>
        <taxon>Mycolicibacterium</taxon>
    </lineage>
</organism>
<keyword evidence="3 8" id="KW-0813">Transport</keyword>
<dbReference type="Gene3D" id="1.20.58.340">
    <property type="entry name" value="Magnesium transport protein CorA, transmembrane region"/>
    <property type="match status" value="2"/>
</dbReference>
<dbReference type="SUPFAM" id="SSF143865">
    <property type="entry name" value="CorA soluble domain-like"/>
    <property type="match status" value="1"/>
</dbReference>
<sequence>MPPFRAVPPALLRATRTRATAERYPRPPSGAMVDCAVYHDGTRLPGQFTPIEAIARVRELEQAGQKAYAWIGLHQPTEDQMHSVAEVFDIHPLAVEDAVHAHQRPKLERYDNMLFLVLKTVNYVEHESVLLTREIVETGEIMVFVGPDFVVTVRHGEHSGLAGVRKALESRPRQLALGPYAVMHAIADHVVDSYLDVTTLMEADIDTIEEETFSTNSKTDIGQIYMLKREVVELRRAVAPLSVELGRINSEYKDLLSKELVRYMRDVLDHQTQAADRIASYDEMLSSLVHAALAKVSVQQNVDMRKISAWVAIAAVPTMIAGVYGMNFEYMPELNEPWAYPAVLLLMLTVCSLLYGVFRRNHWL</sequence>
<evidence type="ECO:0000313" key="10">
    <source>
        <dbReference type="Proteomes" id="UP001190465"/>
    </source>
</evidence>
<dbReference type="Proteomes" id="UP001190465">
    <property type="component" value="Chromosome"/>
</dbReference>
<dbReference type="InterPro" id="IPR002523">
    <property type="entry name" value="MgTranspt_CorA/ZnTranspt_ZntB"/>
</dbReference>
<accession>A0ABM9LG60</accession>
<dbReference type="Gene3D" id="3.30.460.20">
    <property type="entry name" value="CorA soluble domain-like"/>
    <property type="match status" value="1"/>
</dbReference>
<dbReference type="PANTHER" id="PTHR46494:SF1">
    <property type="entry name" value="CORA FAMILY METAL ION TRANSPORTER (EUROFUNG)"/>
    <property type="match status" value="1"/>
</dbReference>
<dbReference type="Pfam" id="PF01544">
    <property type="entry name" value="CorA"/>
    <property type="match status" value="1"/>
</dbReference>
<keyword evidence="7 8" id="KW-0472">Membrane</keyword>
<feature type="transmembrane region" description="Helical" evidence="8">
    <location>
        <begin position="307"/>
        <end position="326"/>
    </location>
</feature>
<keyword evidence="8" id="KW-0406">Ion transport</keyword>
<dbReference type="NCBIfam" id="TIGR00383">
    <property type="entry name" value="corA"/>
    <property type="match status" value="1"/>
</dbReference>
<evidence type="ECO:0000256" key="5">
    <source>
        <dbReference type="ARBA" id="ARBA00022692"/>
    </source>
</evidence>
<dbReference type="PANTHER" id="PTHR46494">
    <property type="entry name" value="CORA FAMILY METAL ION TRANSPORTER (EUROFUNG)"/>
    <property type="match status" value="1"/>
</dbReference>
<keyword evidence="6 8" id="KW-1133">Transmembrane helix</keyword>
<name>A0ABM9LG60_9MYCO</name>
<dbReference type="InterPro" id="IPR004488">
    <property type="entry name" value="Mg/Co-transport_prot_CorA"/>
</dbReference>
<keyword evidence="10" id="KW-1185">Reference proteome</keyword>
<dbReference type="CDD" id="cd12830">
    <property type="entry name" value="MtCorA-like"/>
    <property type="match status" value="1"/>
</dbReference>
<gene>
    <name evidence="8 9" type="primary">corA</name>
    <name evidence="9" type="ORF">MU0053_001174</name>
</gene>
<dbReference type="InterPro" id="IPR045863">
    <property type="entry name" value="CorA_TM1_TM2"/>
</dbReference>
<evidence type="ECO:0000256" key="1">
    <source>
        <dbReference type="ARBA" id="ARBA00004651"/>
    </source>
</evidence>
<evidence type="ECO:0000256" key="2">
    <source>
        <dbReference type="ARBA" id="ARBA00009765"/>
    </source>
</evidence>
<keyword evidence="4 8" id="KW-1003">Cell membrane</keyword>
<evidence type="ECO:0000256" key="4">
    <source>
        <dbReference type="ARBA" id="ARBA00022475"/>
    </source>
</evidence>
<keyword evidence="8" id="KW-0460">Magnesium</keyword>